<dbReference type="AlphaFoldDB" id="A0A521ABC8"/>
<dbReference type="SMART" id="SM00965">
    <property type="entry name" value="STN"/>
    <property type="match status" value="1"/>
</dbReference>
<dbReference type="Pfam" id="PF13715">
    <property type="entry name" value="CarbopepD_reg_2"/>
    <property type="match status" value="1"/>
</dbReference>
<dbReference type="PROSITE" id="PS52016">
    <property type="entry name" value="TONB_DEPENDENT_REC_3"/>
    <property type="match status" value="1"/>
</dbReference>
<accession>A0A521ABC8</accession>
<dbReference type="Pfam" id="PF00593">
    <property type="entry name" value="TonB_dep_Rec_b-barrel"/>
    <property type="match status" value="1"/>
</dbReference>
<evidence type="ECO:0000256" key="9">
    <source>
        <dbReference type="ARBA" id="ARBA00023237"/>
    </source>
</evidence>
<evidence type="ECO:0000256" key="3">
    <source>
        <dbReference type="ARBA" id="ARBA00022452"/>
    </source>
</evidence>
<dbReference type="InterPro" id="IPR036942">
    <property type="entry name" value="Beta-barrel_TonB_sf"/>
</dbReference>
<dbReference type="Gene3D" id="2.60.40.1120">
    <property type="entry name" value="Carboxypeptidase-like, regulatory domain"/>
    <property type="match status" value="1"/>
</dbReference>
<dbReference type="NCBIfam" id="TIGR04056">
    <property type="entry name" value="OMP_RagA_SusC"/>
    <property type="match status" value="1"/>
</dbReference>
<dbReference type="SUPFAM" id="SSF49464">
    <property type="entry name" value="Carboxypeptidase regulatory domain-like"/>
    <property type="match status" value="1"/>
</dbReference>
<dbReference type="NCBIfam" id="TIGR04057">
    <property type="entry name" value="SusC_RagA_signa"/>
    <property type="match status" value="1"/>
</dbReference>
<reference evidence="13 14" key="1">
    <citation type="submission" date="2017-05" db="EMBL/GenBank/DDBJ databases">
        <authorList>
            <person name="Varghese N."/>
            <person name="Submissions S."/>
        </authorList>
    </citation>
    <scope>NUCLEOTIDE SEQUENCE [LARGE SCALE GENOMIC DNA]</scope>
    <source>
        <strain evidence="13 14">DSM 19036</strain>
    </source>
</reference>
<evidence type="ECO:0000256" key="7">
    <source>
        <dbReference type="ARBA" id="ARBA00023077"/>
    </source>
</evidence>
<dbReference type="InterPro" id="IPR000531">
    <property type="entry name" value="Beta-barrel_TonB"/>
</dbReference>
<keyword evidence="6" id="KW-0408">Iron</keyword>
<evidence type="ECO:0000256" key="5">
    <source>
        <dbReference type="ARBA" id="ARBA00022692"/>
    </source>
</evidence>
<evidence type="ECO:0000313" key="13">
    <source>
        <dbReference type="EMBL" id="SMO32086.1"/>
    </source>
</evidence>
<dbReference type="SUPFAM" id="SSF56935">
    <property type="entry name" value="Porins"/>
    <property type="match status" value="1"/>
</dbReference>
<dbReference type="OrthoDB" id="9768177at2"/>
<keyword evidence="5 10" id="KW-0812">Transmembrane</keyword>
<evidence type="ECO:0000256" key="4">
    <source>
        <dbReference type="ARBA" id="ARBA00022496"/>
    </source>
</evidence>
<dbReference type="Gene3D" id="2.40.170.20">
    <property type="entry name" value="TonB-dependent receptor, beta-barrel domain"/>
    <property type="match status" value="1"/>
</dbReference>
<sequence length="1103" mass="120553">MYYNSTLIASRSISACHYFFVKNSSFFMKINAIICIIVLFSVNSINASSVSAQSVKEVKISAGFSPGTLEQAFARIERETEFRFAYRKGILTGIRSPALSAQTRSVQETLDALLAGTDLQYKQVDNSIIITKTTPVISAQLQQHTITGTVTDEKGGPLPGVSVKIKGGTVAAMTDASGTFRIQASRTETLVFSYIGYISTERKVVDEQPIDVTLKSAVGTLDAVVVIGYGTTTKRNNTGSVTTISAKEIANQPVTDPLAALQGRVAGLDISAVTGYPGSGYSVHLRGQNSISSGNDPLYIVDGIPFISESLSQFTGANGSQSPLSSINPSDIEQIDILKDADATAIYGSRGANGVILITTKKGRAGKPQITANIYRGISAVNKKVDMLNTPQYLDLRREALKNDAVTPTQLNAPDLLLWDQSLNQDWQEKLVGKSAPLTQAELSLRGGSEQTNFILSGTVRDEKTVLPGDLGYKRGALNFSLNHKSLDEKFKVTSSVKYTADENNTLPTDVTSFFNLAPNYPIYDPAGNYYWFSNEQNPYAYLERTSLSKTNNLFFNTAVSYQIIPGLNAKVSGGINKMDLKQTQTFPKLSFDPATYTGSTANYGNSSLNSYIVEPQLDYTLKLGKGNLSALAGGTWQHSVTEGESIIGSGYASDEQLENIKAATLITARSYTYTKYRYTSVFGRLTYNWDEKYIIDGTFRRDGSSRFGPDKQFGNFGAVGAAWLFSSESFVKDKLSFLSFGKLRASYGTVGNDQIGNYQYLDSWSSTSYPYGGVSGLAPSRFPNPDYSWEVNKKLEAGLDLGFLGDRLLVTANFYRNRSGNQLIGYTLSSQSGFSEYTANLPAVVQNKGFEFELNSVNIRSNNFTWSTSANLSIAKTKLLKYPDLENSSNATTYVIGQPLNIVKGFDYLGIDKQTGVPLFRDVNGDGVITDPADMVVIGNTTPKFYGGLSNSLSYKNFTFDFLFQFVKQEGPGLNYGYQSYSLGLIKNKDVSALDRWQQPGDEADIPGASATAGKAIYNAYQNQYRLSSANWVDASFIRLKNVSIKYNFASMLKNWKLNNVTLYLQGQNLLTITPYKGFDPETKAYALPPLGIYTAGLQVSF</sequence>
<dbReference type="Pfam" id="PF07715">
    <property type="entry name" value="Plug"/>
    <property type="match status" value="1"/>
</dbReference>
<dbReference type="GO" id="GO:0009279">
    <property type="term" value="C:cell outer membrane"/>
    <property type="evidence" value="ECO:0007669"/>
    <property type="project" value="UniProtKB-SubCell"/>
</dbReference>
<dbReference type="InterPro" id="IPR008969">
    <property type="entry name" value="CarboxyPept-like_regulatory"/>
</dbReference>
<keyword evidence="4" id="KW-0406">Ion transport</keyword>
<keyword evidence="4" id="KW-0410">Iron transport</keyword>
<gene>
    <name evidence="13" type="ORF">SAMN06265348_10128</name>
</gene>
<evidence type="ECO:0000256" key="1">
    <source>
        <dbReference type="ARBA" id="ARBA00004571"/>
    </source>
</evidence>
<dbReference type="Proteomes" id="UP000320300">
    <property type="component" value="Unassembled WGS sequence"/>
</dbReference>
<dbReference type="GO" id="GO:0006826">
    <property type="term" value="P:iron ion transport"/>
    <property type="evidence" value="ECO:0007669"/>
    <property type="project" value="UniProtKB-KW"/>
</dbReference>
<dbReference type="InterPro" id="IPR012910">
    <property type="entry name" value="Plug_dom"/>
</dbReference>
<keyword evidence="8 10" id="KW-0472">Membrane</keyword>
<keyword evidence="9 10" id="KW-0998">Cell outer membrane</keyword>
<evidence type="ECO:0000256" key="6">
    <source>
        <dbReference type="ARBA" id="ARBA00023004"/>
    </source>
</evidence>
<name>A0A521ABC8_9SPHI</name>
<keyword evidence="14" id="KW-1185">Reference proteome</keyword>
<evidence type="ECO:0000256" key="8">
    <source>
        <dbReference type="ARBA" id="ARBA00023136"/>
    </source>
</evidence>
<evidence type="ECO:0000259" key="12">
    <source>
        <dbReference type="SMART" id="SM00965"/>
    </source>
</evidence>
<keyword evidence="3 10" id="KW-1134">Transmembrane beta strand</keyword>
<dbReference type="Gene3D" id="3.55.50.30">
    <property type="match status" value="1"/>
</dbReference>
<comment type="subcellular location">
    <subcellularLocation>
        <location evidence="1 10">Cell outer membrane</location>
        <topology evidence="1 10">Multi-pass membrane protein</topology>
    </subcellularLocation>
</comment>
<organism evidence="13 14">
    <name type="scientific">Pedobacter westerhofensis</name>
    <dbReference type="NCBI Taxonomy" id="425512"/>
    <lineage>
        <taxon>Bacteria</taxon>
        <taxon>Pseudomonadati</taxon>
        <taxon>Bacteroidota</taxon>
        <taxon>Sphingobacteriia</taxon>
        <taxon>Sphingobacteriales</taxon>
        <taxon>Sphingobacteriaceae</taxon>
        <taxon>Pedobacter</taxon>
    </lineage>
</organism>
<dbReference type="Pfam" id="PF07660">
    <property type="entry name" value="STN"/>
    <property type="match status" value="1"/>
</dbReference>
<dbReference type="EMBL" id="FXTN01000001">
    <property type="protein sequence ID" value="SMO32086.1"/>
    <property type="molecule type" value="Genomic_DNA"/>
</dbReference>
<evidence type="ECO:0000256" key="10">
    <source>
        <dbReference type="PROSITE-ProRule" id="PRU01360"/>
    </source>
</evidence>
<comment type="similarity">
    <text evidence="10 11">Belongs to the TonB-dependent receptor family.</text>
</comment>
<dbReference type="Gene3D" id="2.170.130.10">
    <property type="entry name" value="TonB-dependent receptor, plug domain"/>
    <property type="match status" value="1"/>
</dbReference>
<evidence type="ECO:0000256" key="2">
    <source>
        <dbReference type="ARBA" id="ARBA00022448"/>
    </source>
</evidence>
<evidence type="ECO:0000313" key="14">
    <source>
        <dbReference type="Proteomes" id="UP000320300"/>
    </source>
</evidence>
<evidence type="ECO:0000256" key="11">
    <source>
        <dbReference type="RuleBase" id="RU003357"/>
    </source>
</evidence>
<feature type="domain" description="Secretin/TonB short N-terminal" evidence="12">
    <location>
        <begin position="82"/>
        <end position="133"/>
    </location>
</feature>
<keyword evidence="2 10" id="KW-0813">Transport</keyword>
<keyword evidence="7 11" id="KW-0798">TonB box</keyword>
<proteinExistence type="inferred from homology"/>
<dbReference type="InterPro" id="IPR011662">
    <property type="entry name" value="Secretin/TonB_short_N"/>
</dbReference>
<dbReference type="InterPro" id="IPR039426">
    <property type="entry name" value="TonB-dep_rcpt-like"/>
</dbReference>
<protein>
    <submittedName>
        <fullName evidence="13">TonB-linked outer membrane protein, SusC/RagA family</fullName>
    </submittedName>
</protein>
<dbReference type="InterPro" id="IPR037066">
    <property type="entry name" value="Plug_dom_sf"/>
</dbReference>
<dbReference type="InterPro" id="IPR023996">
    <property type="entry name" value="TonB-dep_OMP_SusC/RagA"/>
</dbReference>
<dbReference type="InterPro" id="IPR023997">
    <property type="entry name" value="TonB-dep_OMP_SusC/RagA_CS"/>
</dbReference>